<evidence type="ECO:0000313" key="3">
    <source>
        <dbReference type="Proteomes" id="UP000008909"/>
    </source>
</evidence>
<sequence>MVIDQSGRRVRERPTELPDRTTSRDRRKKAQMNRKTLEKKSFQVNLIISHMLSCVNAIRLRQVCRSNNGKVIKIKSFPKEQRRLFESSILAHLTDARNQTNATTAFTSIYEVPSNSLKTTRSKGLAAAGTITIHILQRLTFHMTLMHFLAKLSSFYNLDYQRFSE</sequence>
<reference key="2">
    <citation type="submission" date="2011-10" db="EMBL/GenBank/DDBJ databases">
        <title>The genome and transcriptome sequence of Clonorchis sinensis provide insights into the carcinogenic liver fluke.</title>
        <authorList>
            <person name="Wang X."/>
            <person name="Huang Y."/>
            <person name="Chen W."/>
            <person name="Liu H."/>
            <person name="Guo L."/>
            <person name="Chen Y."/>
            <person name="Luo F."/>
            <person name="Zhou W."/>
            <person name="Sun J."/>
            <person name="Mao Q."/>
            <person name="Liang P."/>
            <person name="Zhou C."/>
            <person name="Tian Y."/>
            <person name="Men J."/>
            <person name="Lv X."/>
            <person name="Huang L."/>
            <person name="Zhou J."/>
            <person name="Hu Y."/>
            <person name="Li R."/>
            <person name="Zhang F."/>
            <person name="Lei H."/>
            <person name="Li X."/>
            <person name="Hu X."/>
            <person name="Liang C."/>
            <person name="Xu J."/>
            <person name="Wu Z."/>
            <person name="Yu X."/>
        </authorList>
    </citation>
    <scope>NUCLEOTIDE SEQUENCE</scope>
    <source>
        <strain>Henan</strain>
    </source>
</reference>
<gene>
    <name evidence="2" type="ORF">CLF_105729</name>
</gene>
<feature type="compositionally biased region" description="Basic and acidic residues" evidence="1">
    <location>
        <begin position="1"/>
        <end position="24"/>
    </location>
</feature>
<dbReference type="AlphaFoldDB" id="G7YE32"/>
<organism evidence="2 3">
    <name type="scientific">Clonorchis sinensis</name>
    <name type="common">Chinese liver fluke</name>
    <dbReference type="NCBI Taxonomy" id="79923"/>
    <lineage>
        <taxon>Eukaryota</taxon>
        <taxon>Metazoa</taxon>
        <taxon>Spiralia</taxon>
        <taxon>Lophotrochozoa</taxon>
        <taxon>Platyhelminthes</taxon>
        <taxon>Trematoda</taxon>
        <taxon>Digenea</taxon>
        <taxon>Opisthorchiida</taxon>
        <taxon>Opisthorchiata</taxon>
        <taxon>Opisthorchiidae</taxon>
        <taxon>Clonorchis</taxon>
    </lineage>
</organism>
<name>G7YE32_CLOSI</name>
<protein>
    <submittedName>
        <fullName evidence="2">Uncharacterized protein</fullName>
    </submittedName>
</protein>
<reference evidence="2" key="1">
    <citation type="journal article" date="2011" name="Genome Biol.">
        <title>The draft genome of the carcinogenic human liver fluke Clonorchis sinensis.</title>
        <authorList>
            <person name="Wang X."/>
            <person name="Chen W."/>
            <person name="Huang Y."/>
            <person name="Sun J."/>
            <person name="Men J."/>
            <person name="Liu H."/>
            <person name="Luo F."/>
            <person name="Guo L."/>
            <person name="Lv X."/>
            <person name="Deng C."/>
            <person name="Zhou C."/>
            <person name="Fan Y."/>
            <person name="Li X."/>
            <person name="Huang L."/>
            <person name="Hu Y."/>
            <person name="Liang C."/>
            <person name="Hu X."/>
            <person name="Xu J."/>
            <person name="Yu X."/>
        </authorList>
    </citation>
    <scope>NUCLEOTIDE SEQUENCE [LARGE SCALE GENOMIC DNA]</scope>
    <source>
        <strain evidence="2">Henan</strain>
    </source>
</reference>
<dbReference type="Proteomes" id="UP000008909">
    <property type="component" value="Unassembled WGS sequence"/>
</dbReference>
<dbReference type="EMBL" id="DF143125">
    <property type="protein sequence ID" value="GAA51216.1"/>
    <property type="molecule type" value="Genomic_DNA"/>
</dbReference>
<proteinExistence type="predicted"/>
<accession>G7YE32</accession>
<evidence type="ECO:0000313" key="2">
    <source>
        <dbReference type="EMBL" id="GAA51216.1"/>
    </source>
</evidence>
<evidence type="ECO:0000256" key="1">
    <source>
        <dbReference type="SAM" id="MobiDB-lite"/>
    </source>
</evidence>
<feature type="region of interest" description="Disordered" evidence="1">
    <location>
        <begin position="1"/>
        <end position="35"/>
    </location>
</feature>
<keyword evidence="3" id="KW-1185">Reference proteome</keyword>